<dbReference type="PANTHER" id="PTHR23426:SF65">
    <property type="entry name" value="FERREDOXIN-2, MITOCHONDRIAL"/>
    <property type="match status" value="1"/>
</dbReference>
<comment type="caution">
    <text evidence="8">The sequence shown here is derived from an EMBL/GenBank/DDBJ whole genome shotgun (WGS) entry which is preliminary data.</text>
</comment>
<dbReference type="Gene3D" id="3.10.20.30">
    <property type="match status" value="1"/>
</dbReference>
<evidence type="ECO:0000256" key="4">
    <source>
        <dbReference type="ARBA" id="ARBA00023004"/>
    </source>
</evidence>
<dbReference type="PRINTS" id="PR00355">
    <property type="entry name" value="ADRENODOXIN"/>
</dbReference>
<keyword evidence="3" id="KW-0479">Metal-binding</keyword>
<evidence type="ECO:0000256" key="2">
    <source>
        <dbReference type="ARBA" id="ARBA00022714"/>
    </source>
</evidence>
<protein>
    <submittedName>
        <fullName evidence="8">2Fe-2S ferredoxin</fullName>
    </submittedName>
</protein>
<dbReference type="Proteomes" id="UP000584824">
    <property type="component" value="Unassembled WGS sequence"/>
</dbReference>
<evidence type="ECO:0000256" key="5">
    <source>
        <dbReference type="ARBA" id="ARBA00023014"/>
    </source>
</evidence>
<dbReference type="GO" id="GO:0051537">
    <property type="term" value="F:2 iron, 2 sulfur cluster binding"/>
    <property type="evidence" value="ECO:0007669"/>
    <property type="project" value="UniProtKB-KW"/>
</dbReference>
<comment type="cofactor">
    <cofactor evidence="6">
        <name>[2Fe-2S] cluster</name>
        <dbReference type="ChEBI" id="CHEBI:190135"/>
    </cofactor>
</comment>
<dbReference type="Pfam" id="PF00111">
    <property type="entry name" value="Fer2"/>
    <property type="match status" value="1"/>
</dbReference>
<evidence type="ECO:0000256" key="3">
    <source>
        <dbReference type="ARBA" id="ARBA00022723"/>
    </source>
</evidence>
<keyword evidence="2" id="KW-0001">2Fe-2S</keyword>
<organism evidence="8 9">
    <name type="scientific">Allorhizobium borbori</name>
    <dbReference type="NCBI Taxonomy" id="485907"/>
    <lineage>
        <taxon>Bacteria</taxon>
        <taxon>Pseudomonadati</taxon>
        <taxon>Pseudomonadota</taxon>
        <taxon>Alphaproteobacteria</taxon>
        <taxon>Hyphomicrobiales</taxon>
        <taxon>Rhizobiaceae</taxon>
        <taxon>Rhizobium/Agrobacterium group</taxon>
        <taxon>Allorhizobium</taxon>
    </lineage>
</organism>
<keyword evidence="5" id="KW-0411">Iron-sulfur</keyword>
<evidence type="ECO:0000259" key="7">
    <source>
        <dbReference type="PROSITE" id="PS51085"/>
    </source>
</evidence>
<dbReference type="AlphaFoldDB" id="A0A7W6K160"/>
<dbReference type="PANTHER" id="PTHR23426">
    <property type="entry name" value="FERREDOXIN/ADRENODOXIN"/>
    <property type="match status" value="1"/>
</dbReference>
<dbReference type="EMBL" id="JACIDU010000006">
    <property type="protein sequence ID" value="MBB4103273.1"/>
    <property type="molecule type" value="Genomic_DNA"/>
</dbReference>
<dbReference type="GO" id="GO:0046872">
    <property type="term" value="F:metal ion binding"/>
    <property type="evidence" value="ECO:0007669"/>
    <property type="project" value="UniProtKB-KW"/>
</dbReference>
<dbReference type="GO" id="GO:0009055">
    <property type="term" value="F:electron transfer activity"/>
    <property type="evidence" value="ECO:0007669"/>
    <property type="project" value="TreeGrafter"/>
</dbReference>
<dbReference type="PROSITE" id="PS51085">
    <property type="entry name" value="2FE2S_FER_2"/>
    <property type="match status" value="1"/>
</dbReference>
<reference evidence="8 9" key="1">
    <citation type="submission" date="2020-08" db="EMBL/GenBank/DDBJ databases">
        <title>Genomic Encyclopedia of Type Strains, Phase IV (KMG-IV): sequencing the most valuable type-strain genomes for metagenomic binning, comparative biology and taxonomic classification.</title>
        <authorList>
            <person name="Goeker M."/>
        </authorList>
    </citation>
    <scope>NUCLEOTIDE SEQUENCE [LARGE SCALE GENOMIC DNA]</scope>
    <source>
        <strain evidence="8 9">DSM 26385</strain>
    </source>
</reference>
<accession>A0A7W6K160</accession>
<dbReference type="InterPro" id="IPR001041">
    <property type="entry name" value="2Fe-2S_ferredoxin-type"/>
</dbReference>
<name>A0A7W6K160_9HYPH</name>
<dbReference type="InterPro" id="IPR001055">
    <property type="entry name" value="Adrenodoxin-like"/>
</dbReference>
<evidence type="ECO:0000256" key="1">
    <source>
        <dbReference type="ARBA" id="ARBA00010914"/>
    </source>
</evidence>
<feature type="domain" description="2Fe-2S ferredoxin-type" evidence="7">
    <location>
        <begin position="2"/>
        <end position="102"/>
    </location>
</feature>
<evidence type="ECO:0000256" key="6">
    <source>
        <dbReference type="ARBA" id="ARBA00034078"/>
    </source>
</evidence>
<dbReference type="GO" id="GO:0140647">
    <property type="term" value="P:P450-containing electron transport chain"/>
    <property type="evidence" value="ECO:0007669"/>
    <property type="project" value="InterPro"/>
</dbReference>
<sequence length="102" mass="10666">MTTIFVTNPAGLKQAVEATDGHLLMEVLRAGGFGIKGSCEASLSCGTCHIHVEPASMALLPAPGEEEAEMIDLETDGNPASRFSCQIRITPALEGLCVRIPA</sequence>
<dbReference type="InterPro" id="IPR012675">
    <property type="entry name" value="Beta-grasp_dom_sf"/>
</dbReference>
<dbReference type="SUPFAM" id="SSF54292">
    <property type="entry name" value="2Fe-2S ferredoxin-like"/>
    <property type="match status" value="1"/>
</dbReference>
<gene>
    <name evidence="8" type="ORF">GGQ66_001830</name>
</gene>
<evidence type="ECO:0000313" key="9">
    <source>
        <dbReference type="Proteomes" id="UP000584824"/>
    </source>
</evidence>
<comment type="similarity">
    <text evidence="1">Belongs to the adrenodoxin/putidaredoxin family.</text>
</comment>
<keyword evidence="9" id="KW-1185">Reference proteome</keyword>
<dbReference type="CDD" id="cd00207">
    <property type="entry name" value="fer2"/>
    <property type="match status" value="1"/>
</dbReference>
<keyword evidence="4" id="KW-0408">Iron</keyword>
<dbReference type="RefSeq" id="WP_183791638.1">
    <property type="nucleotide sequence ID" value="NZ_JACIDU010000006.1"/>
</dbReference>
<proteinExistence type="inferred from homology"/>
<evidence type="ECO:0000313" key="8">
    <source>
        <dbReference type="EMBL" id="MBB4103273.1"/>
    </source>
</evidence>
<dbReference type="InterPro" id="IPR036010">
    <property type="entry name" value="2Fe-2S_ferredoxin-like_sf"/>
</dbReference>